<reference evidence="3" key="1">
    <citation type="submission" date="2022-07" db="EMBL/GenBank/DDBJ databases">
        <title>Phylogenomic reconstructions and comparative analyses of Kickxellomycotina fungi.</title>
        <authorList>
            <person name="Reynolds N.K."/>
            <person name="Stajich J.E."/>
            <person name="Barry K."/>
            <person name="Grigoriev I.V."/>
            <person name="Crous P."/>
            <person name="Smith M.E."/>
        </authorList>
    </citation>
    <scope>NUCLEOTIDE SEQUENCE</scope>
    <source>
        <strain evidence="3">RSA 861</strain>
    </source>
</reference>
<dbReference type="OrthoDB" id="10675738at2759"/>
<evidence type="ECO:0000313" key="4">
    <source>
        <dbReference type="Proteomes" id="UP001150569"/>
    </source>
</evidence>
<protein>
    <submittedName>
        <fullName evidence="3">Uncharacterized protein</fullName>
    </submittedName>
</protein>
<name>A0A9W8A4Z2_9FUNG</name>
<feature type="chain" id="PRO_5040984795" evidence="2">
    <location>
        <begin position="23"/>
        <end position="355"/>
    </location>
</feature>
<evidence type="ECO:0000313" key="3">
    <source>
        <dbReference type="EMBL" id="KAJ1922948.1"/>
    </source>
</evidence>
<evidence type="ECO:0000256" key="2">
    <source>
        <dbReference type="SAM" id="SignalP"/>
    </source>
</evidence>
<keyword evidence="2" id="KW-0732">Signal</keyword>
<proteinExistence type="predicted"/>
<comment type="caution">
    <text evidence="3">The sequence shown here is derived from an EMBL/GenBank/DDBJ whole genome shotgun (WGS) entry which is preliminary data.</text>
</comment>
<feature type="region of interest" description="Disordered" evidence="1">
    <location>
        <begin position="210"/>
        <end position="238"/>
    </location>
</feature>
<feature type="region of interest" description="Disordered" evidence="1">
    <location>
        <begin position="157"/>
        <end position="190"/>
    </location>
</feature>
<dbReference type="EMBL" id="JANBPT010000363">
    <property type="protein sequence ID" value="KAJ1922948.1"/>
    <property type="molecule type" value="Genomic_DNA"/>
</dbReference>
<evidence type="ECO:0000256" key="1">
    <source>
        <dbReference type="SAM" id="MobiDB-lite"/>
    </source>
</evidence>
<sequence length="355" mass="39565">MSPRLLVVYIVLWATTITHYRASVVATPLARRGIAPSRLNSATGNSSFRRKLGVTTRTLSSQTSTISFVSTNSGDALSIKSNVPADDLNDWLNRFLSNADLDVPLTPQELPVIRDRRAAVLEMATHNKLVLIAIEPDFPSNDCPSAARNEDSLLVDDKSQQEEQLHPPFRQVPPSWSQGSHHRWAGSASDLDEFDPDAFRRLTRYDPMDATDSNTYAYGSDVRDAQTGSSEEEGPGKRTSLVNYSEFVTDLLGQTSQHTSIPQTTPRSSEALTILKSPTAIGAIDTVRCYQVGDRRFRVQVLVECRATQDLMAFAQFAWLESPYQGGYFLLNPQDIDDRRILNGLNEHFRLDIAY</sequence>
<gene>
    <name evidence="3" type="ORF">IWQ60_006181</name>
</gene>
<organism evidence="3 4">
    <name type="scientific">Tieghemiomyces parasiticus</name>
    <dbReference type="NCBI Taxonomy" id="78921"/>
    <lineage>
        <taxon>Eukaryota</taxon>
        <taxon>Fungi</taxon>
        <taxon>Fungi incertae sedis</taxon>
        <taxon>Zoopagomycota</taxon>
        <taxon>Kickxellomycotina</taxon>
        <taxon>Dimargaritomycetes</taxon>
        <taxon>Dimargaritales</taxon>
        <taxon>Dimargaritaceae</taxon>
        <taxon>Tieghemiomyces</taxon>
    </lineage>
</organism>
<dbReference type="Proteomes" id="UP001150569">
    <property type="component" value="Unassembled WGS sequence"/>
</dbReference>
<accession>A0A9W8A4Z2</accession>
<keyword evidence="4" id="KW-1185">Reference proteome</keyword>
<dbReference type="AlphaFoldDB" id="A0A9W8A4Z2"/>
<feature type="signal peptide" evidence="2">
    <location>
        <begin position="1"/>
        <end position="22"/>
    </location>
</feature>